<evidence type="ECO:0000259" key="3">
    <source>
        <dbReference type="PROSITE" id="PS51866"/>
    </source>
</evidence>
<dbReference type="SUPFAM" id="SSF50331">
    <property type="entry name" value="MOP-like"/>
    <property type="match status" value="1"/>
</dbReference>
<dbReference type="InterPro" id="IPR008995">
    <property type="entry name" value="Mo/tungstate-bd_C_term_dom"/>
</dbReference>
<dbReference type="RefSeq" id="WP_048060474.1">
    <property type="nucleotide sequence ID" value="NZ_JACDUL010000004.1"/>
</dbReference>
<protein>
    <submittedName>
        <fullName evidence="4">Molybdopterin-binding protein</fullName>
    </submittedName>
</protein>
<gene>
    <name evidence="4" type="ORF">HNP90_001655</name>
</gene>
<organism evidence="4 5">
    <name type="scientific">Methanococcus maripaludis</name>
    <name type="common">Methanococcus deltae</name>
    <dbReference type="NCBI Taxonomy" id="39152"/>
    <lineage>
        <taxon>Archaea</taxon>
        <taxon>Methanobacteriati</taxon>
        <taxon>Methanobacteriota</taxon>
        <taxon>Methanomada group</taxon>
        <taxon>Methanococci</taxon>
        <taxon>Methanococcales</taxon>
        <taxon>Methanococcaceae</taxon>
        <taxon>Methanococcus</taxon>
    </lineage>
</organism>
<dbReference type="NCBIfam" id="TIGR00638">
    <property type="entry name" value="Mop"/>
    <property type="match status" value="1"/>
</dbReference>
<comment type="subcellular location">
    <subcellularLocation>
        <location evidence="1">Cell membrane</location>
        <topology evidence="1">Peripheral membrane protein</topology>
    </subcellularLocation>
</comment>
<evidence type="ECO:0000256" key="2">
    <source>
        <dbReference type="ARBA" id="ARBA00022505"/>
    </source>
</evidence>
<dbReference type="GO" id="GO:0005886">
    <property type="term" value="C:plasma membrane"/>
    <property type="evidence" value="ECO:0007669"/>
    <property type="project" value="UniProtKB-SubCell"/>
</dbReference>
<sequence length="68" mass="7328">MKMSIRNQFKGKILEIVEGQVVAKIKVDIGGGNNIVSVITLDAEKDLGLKVGDEVTVLVKSTSVMIEK</sequence>
<reference evidence="4 5" key="1">
    <citation type="submission" date="2020-07" db="EMBL/GenBank/DDBJ databases">
        <title>Genomic Encyclopedia of Type Strains, Phase IV (KMG-V): Genome sequencing to study the core and pangenomes of soil and plant-associated prokaryotes.</title>
        <authorList>
            <person name="Whitman W."/>
        </authorList>
    </citation>
    <scope>NUCLEOTIDE SEQUENCE [LARGE SCALE GENOMIC DNA]</scope>
    <source>
        <strain evidence="4 5">C8</strain>
    </source>
</reference>
<accession>A0A7J9PJ51</accession>
<dbReference type="Pfam" id="PF03459">
    <property type="entry name" value="TOBE"/>
    <property type="match status" value="1"/>
</dbReference>
<keyword evidence="2" id="KW-0500">Molybdenum</keyword>
<dbReference type="Gene3D" id="2.40.50.100">
    <property type="match status" value="1"/>
</dbReference>
<name>A0A7J9PJ51_METMI</name>
<proteinExistence type="predicted"/>
<dbReference type="InterPro" id="IPR005116">
    <property type="entry name" value="Transp-assoc_OB_typ1"/>
</dbReference>
<dbReference type="InterPro" id="IPR004606">
    <property type="entry name" value="Mop_domain"/>
</dbReference>
<dbReference type="AlphaFoldDB" id="A0A7J9PJ51"/>
<dbReference type="Proteomes" id="UP000533207">
    <property type="component" value="Unassembled WGS sequence"/>
</dbReference>
<evidence type="ECO:0000313" key="5">
    <source>
        <dbReference type="Proteomes" id="UP000533207"/>
    </source>
</evidence>
<dbReference type="PROSITE" id="PS51866">
    <property type="entry name" value="MOP"/>
    <property type="match status" value="1"/>
</dbReference>
<comment type="caution">
    <text evidence="4">The sequence shown here is derived from an EMBL/GenBank/DDBJ whole genome shotgun (WGS) entry which is preliminary data.</text>
</comment>
<evidence type="ECO:0000256" key="1">
    <source>
        <dbReference type="ARBA" id="ARBA00004202"/>
    </source>
</evidence>
<feature type="domain" description="Mop" evidence="3">
    <location>
        <begin position="2"/>
        <end position="68"/>
    </location>
</feature>
<evidence type="ECO:0000313" key="4">
    <source>
        <dbReference type="EMBL" id="MBA2862758.1"/>
    </source>
</evidence>
<dbReference type="GO" id="GO:0015689">
    <property type="term" value="P:molybdate ion transport"/>
    <property type="evidence" value="ECO:0007669"/>
    <property type="project" value="InterPro"/>
</dbReference>
<dbReference type="EMBL" id="JACDUL010000004">
    <property type="protein sequence ID" value="MBA2862758.1"/>
    <property type="molecule type" value="Genomic_DNA"/>
</dbReference>